<dbReference type="Gene3D" id="3.30.1230.10">
    <property type="entry name" value="YlxR-like"/>
    <property type="match status" value="1"/>
</dbReference>
<name>A0A8J3EXV2_9ACTN</name>
<proteinExistence type="predicted"/>
<feature type="region of interest" description="Disordered" evidence="1">
    <location>
        <begin position="92"/>
        <end position="124"/>
    </location>
</feature>
<accession>A0A8J3EXV2</accession>
<dbReference type="EMBL" id="BMHA01000006">
    <property type="protein sequence ID" value="GGI06524.1"/>
    <property type="molecule type" value="Genomic_DNA"/>
</dbReference>
<evidence type="ECO:0000313" key="4">
    <source>
        <dbReference type="Proteomes" id="UP000650511"/>
    </source>
</evidence>
<reference evidence="3" key="2">
    <citation type="submission" date="2020-09" db="EMBL/GenBank/DDBJ databases">
        <authorList>
            <person name="Sun Q."/>
            <person name="Zhou Y."/>
        </authorList>
    </citation>
    <scope>NUCLEOTIDE SEQUENCE</scope>
    <source>
        <strain evidence="3">CGMCC 1.14988</strain>
    </source>
</reference>
<dbReference type="AlphaFoldDB" id="A0A8J3EXV2"/>
<dbReference type="PANTHER" id="PTHR34215:SF1">
    <property type="entry name" value="YLXR DOMAIN-CONTAINING PROTEIN"/>
    <property type="match status" value="1"/>
</dbReference>
<evidence type="ECO:0000259" key="2">
    <source>
        <dbReference type="Pfam" id="PF04296"/>
    </source>
</evidence>
<evidence type="ECO:0000256" key="1">
    <source>
        <dbReference type="SAM" id="MobiDB-lite"/>
    </source>
</evidence>
<dbReference type="InterPro" id="IPR007393">
    <property type="entry name" value="YlxR_dom"/>
</dbReference>
<gene>
    <name evidence="3" type="ORF">GCM10011354_19520</name>
</gene>
<dbReference type="InterPro" id="IPR035931">
    <property type="entry name" value="YlxR-like_sf"/>
</dbReference>
<dbReference type="InterPro" id="IPR037465">
    <property type="entry name" value="YlxR"/>
</dbReference>
<evidence type="ECO:0000313" key="3">
    <source>
        <dbReference type="EMBL" id="GGI06524.1"/>
    </source>
</evidence>
<comment type="caution">
    <text evidence="3">The sequence shown here is derived from an EMBL/GenBank/DDBJ whole genome shotgun (WGS) entry which is preliminary data.</text>
</comment>
<keyword evidence="4" id="KW-1185">Reference proteome</keyword>
<dbReference type="Proteomes" id="UP000650511">
    <property type="component" value="Unassembled WGS sequence"/>
</dbReference>
<reference evidence="3" key="1">
    <citation type="journal article" date="2014" name="Int. J. Syst. Evol. Microbiol.">
        <title>Complete genome sequence of Corynebacterium casei LMG S-19264T (=DSM 44701T), isolated from a smear-ripened cheese.</title>
        <authorList>
            <consortium name="US DOE Joint Genome Institute (JGI-PGF)"/>
            <person name="Walter F."/>
            <person name="Albersmeier A."/>
            <person name="Kalinowski J."/>
            <person name="Ruckert C."/>
        </authorList>
    </citation>
    <scope>NUCLEOTIDE SEQUENCE</scope>
    <source>
        <strain evidence="3">CGMCC 1.14988</strain>
    </source>
</reference>
<dbReference type="PANTHER" id="PTHR34215">
    <property type="entry name" value="BLL0784 PROTEIN"/>
    <property type="match status" value="1"/>
</dbReference>
<dbReference type="RefSeq" id="WP_130650499.1">
    <property type="nucleotide sequence ID" value="NZ_BMHA01000006.1"/>
</dbReference>
<dbReference type="OrthoDB" id="5244965at2"/>
<feature type="domain" description="YlxR" evidence="2">
    <location>
        <begin position="11"/>
        <end position="84"/>
    </location>
</feature>
<organism evidence="3 4">
    <name type="scientific">Egicoccus halophilus</name>
    <dbReference type="NCBI Taxonomy" id="1670830"/>
    <lineage>
        <taxon>Bacteria</taxon>
        <taxon>Bacillati</taxon>
        <taxon>Actinomycetota</taxon>
        <taxon>Nitriliruptoria</taxon>
        <taxon>Egicoccales</taxon>
        <taxon>Egicoccaceae</taxon>
        <taxon>Egicoccus</taxon>
    </lineage>
</organism>
<protein>
    <recommendedName>
        <fullName evidence="2">YlxR domain-containing protein</fullName>
    </recommendedName>
</protein>
<dbReference type="Pfam" id="PF04296">
    <property type="entry name" value="YlxR"/>
    <property type="match status" value="1"/>
</dbReference>
<dbReference type="SUPFAM" id="SSF64376">
    <property type="entry name" value="YlxR-like"/>
    <property type="match status" value="1"/>
</dbReference>
<sequence>MSREASRQPVRTCVACRTARPQRELLRLARTPDGIRFDTSWRLPGRGAHLCPDPRCLEVAARRGAAALRRALRGGSEAEVLAALAAIRDDGHTISAQGDGPATGSDEDVQQHQVPDGTVRSENA</sequence>